<dbReference type="SMART" id="SM00283">
    <property type="entry name" value="MA"/>
    <property type="match status" value="1"/>
</dbReference>
<sequence length="282" mass="30781">MAFPEMFKSDEDVLQAFKVVIPYINQIVREDVVIGLTNLTEYIDYVPGKKLDIKITPGMPISNIPTIQECIKYDRVTYDDQDASVYGVPIKTIFTPIHGVSGKVIGTISTGVDMESNLALVRSIEDITAATQTVYQAVEQVAESAGELAKSGQQSIEQAKFLQERNSETLKVIDFITNIAGQTNLLGLNAAIEAARAGEQGRGFAVVAEEVRKLAEQSREATEKIQATLAEMNNAVNEISHTIESTGAISEEQAASTEEITAHLARVTKAAEQLNKFIELFK</sequence>
<keyword evidence="6" id="KW-1185">Reference proteome</keyword>
<evidence type="ECO:0000313" key="5">
    <source>
        <dbReference type="EMBL" id="TYZ31113.1"/>
    </source>
</evidence>
<dbReference type="AlphaFoldDB" id="A0A5D6WT31"/>
<dbReference type="InterPro" id="IPR004089">
    <property type="entry name" value="MCPsignal_dom"/>
</dbReference>
<reference evidence="5 6" key="1">
    <citation type="submission" date="2019-08" db="EMBL/GenBank/DDBJ databases">
        <title>Selenomonas sp. mPRGC5 and Selenomonas sp. mPRGC8 isolated from ruminal fluid of dairy goat (Capra hircus).</title>
        <authorList>
            <person name="Poothong S."/>
            <person name="Nuengjamnong C."/>
            <person name="Tanasupawat S."/>
        </authorList>
    </citation>
    <scope>NUCLEOTIDE SEQUENCE [LARGE SCALE GENOMIC DNA]</scope>
    <source>
        <strain evidence="6">mPRGC8</strain>
    </source>
</reference>
<feature type="domain" description="Methyl-accepting transducer" evidence="4">
    <location>
        <begin position="120"/>
        <end position="282"/>
    </location>
</feature>
<dbReference type="PANTHER" id="PTHR32089:SF112">
    <property type="entry name" value="LYSOZYME-LIKE PROTEIN-RELATED"/>
    <property type="match status" value="1"/>
</dbReference>
<keyword evidence="1 2" id="KW-0807">Transducer</keyword>
<evidence type="ECO:0000256" key="3">
    <source>
        <dbReference type="SAM" id="Coils"/>
    </source>
</evidence>
<evidence type="ECO:0000256" key="1">
    <source>
        <dbReference type="ARBA" id="ARBA00023224"/>
    </source>
</evidence>
<dbReference type="PROSITE" id="PS50111">
    <property type="entry name" value="CHEMOTAXIS_TRANSDUC_2"/>
    <property type="match status" value="1"/>
</dbReference>
<dbReference type="SUPFAM" id="SSF58104">
    <property type="entry name" value="Methyl-accepting chemotaxis protein (MCP) signaling domain"/>
    <property type="match status" value="1"/>
</dbReference>
<feature type="coiled-coil region" evidence="3">
    <location>
        <begin position="211"/>
        <end position="238"/>
    </location>
</feature>
<dbReference type="PANTHER" id="PTHR32089">
    <property type="entry name" value="METHYL-ACCEPTING CHEMOTAXIS PROTEIN MCPB"/>
    <property type="match status" value="1"/>
</dbReference>
<comment type="caution">
    <text evidence="5">The sequence shown here is derived from an EMBL/GenBank/DDBJ whole genome shotgun (WGS) entry which is preliminary data.</text>
</comment>
<evidence type="ECO:0000259" key="4">
    <source>
        <dbReference type="PROSITE" id="PS50111"/>
    </source>
</evidence>
<accession>A0A5D6WT31</accession>
<dbReference type="GO" id="GO:0007165">
    <property type="term" value="P:signal transduction"/>
    <property type="evidence" value="ECO:0007669"/>
    <property type="project" value="UniProtKB-KW"/>
</dbReference>
<evidence type="ECO:0000256" key="2">
    <source>
        <dbReference type="PROSITE-ProRule" id="PRU00284"/>
    </source>
</evidence>
<evidence type="ECO:0000313" key="6">
    <source>
        <dbReference type="Proteomes" id="UP000322783"/>
    </source>
</evidence>
<dbReference type="Gene3D" id="1.10.287.950">
    <property type="entry name" value="Methyl-accepting chemotaxis protein"/>
    <property type="match status" value="1"/>
</dbReference>
<protein>
    <submittedName>
        <fullName evidence="5">Chemotaxis protein</fullName>
    </submittedName>
</protein>
<gene>
    <name evidence="5" type="ORF">FZ041_00980</name>
</gene>
<organism evidence="5 6">
    <name type="scientific">Selenomonas caprae</name>
    <dbReference type="NCBI Taxonomy" id="2606905"/>
    <lineage>
        <taxon>Bacteria</taxon>
        <taxon>Bacillati</taxon>
        <taxon>Bacillota</taxon>
        <taxon>Negativicutes</taxon>
        <taxon>Selenomonadales</taxon>
        <taxon>Selenomonadaceae</taxon>
        <taxon>Selenomonas</taxon>
    </lineage>
</organism>
<dbReference type="EMBL" id="VTOZ01000001">
    <property type="protein sequence ID" value="TYZ31113.1"/>
    <property type="molecule type" value="Genomic_DNA"/>
</dbReference>
<proteinExistence type="predicted"/>
<dbReference type="Proteomes" id="UP000322783">
    <property type="component" value="Unassembled WGS sequence"/>
</dbReference>
<dbReference type="RefSeq" id="WP_149188229.1">
    <property type="nucleotide sequence ID" value="NZ_VTOZ01000001.1"/>
</dbReference>
<dbReference type="GO" id="GO:0016020">
    <property type="term" value="C:membrane"/>
    <property type="evidence" value="ECO:0007669"/>
    <property type="project" value="InterPro"/>
</dbReference>
<keyword evidence="3" id="KW-0175">Coiled coil</keyword>
<name>A0A5D6WT31_9FIRM</name>
<dbReference type="Pfam" id="PF00015">
    <property type="entry name" value="MCPsignal"/>
    <property type="match status" value="1"/>
</dbReference>